<dbReference type="OrthoDB" id="411211at2759"/>
<feature type="glycosylation site" description="N-linked (GlcNAc...) asparagine" evidence="9">
    <location>
        <position position="124"/>
    </location>
</feature>
<evidence type="ECO:0000256" key="4">
    <source>
        <dbReference type="ARBA" id="ARBA00022729"/>
    </source>
</evidence>
<gene>
    <name evidence="12" type="ORF">chiPu_0014511</name>
</gene>
<dbReference type="GO" id="GO:0046872">
    <property type="term" value="F:metal ion binding"/>
    <property type="evidence" value="ECO:0007669"/>
    <property type="project" value="UniProtKB-KW"/>
</dbReference>
<evidence type="ECO:0000256" key="1">
    <source>
        <dbReference type="ARBA" id="ARBA00000032"/>
    </source>
</evidence>
<feature type="binding site" evidence="7">
    <location>
        <position position="79"/>
    </location>
    <ligand>
        <name>Fe cation</name>
        <dbReference type="ChEBI" id="CHEBI:24875"/>
        <label>2</label>
    </ligand>
</feature>
<dbReference type="InterPro" id="IPR004843">
    <property type="entry name" value="Calcineurin-like_PHP"/>
</dbReference>
<dbReference type="GO" id="GO:0003993">
    <property type="term" value="F:acid phosphatase activity"/>
    <property type="evidence" value="ECO:0007669"/>
    <property type="project" value="UniProtKB-UniRule"/>
</dbReference>
<evidence type="ECO:0000259" key="11">
    <source>
        <dbReference type="Pfam" id="PF00149"/>
    </source>
</evidence>
<evidence type="ECO:0000256" key="3">
    <source>
        <dbReference type="ARBA" id="ARBA00015822"/>
    </source>
</evidence>
<reference evidence="12 13" key="1">
    <citation type="journal article" date="2018" name="Nat. Ecol. Evol.">
        <title>Shark genomes provide insights into elasmobranch evolution and the origin of vertebrates.</title>
        <authorList>
            <person name="Hara Y"/>
            <person name="Yamaguchi K"/>
            <person name="Onimaru K"/>
            <person name="Kadota M"/>
            <person name="Koyanagi M"/>
            <person name="Keeley SD"/>
            <person name="Tatsumi K"/>
            <person name="Tanaka K"/>
            <person name="Motone F"/>
            <person name="Kageyama Y"/>
            <person name="Nozu R"/>
            <person name="Adachi N"/>
            <person name="Nishimura O"/>
            <person name="Nakagawa R"/>
            <person name="Tanegashima C"/>
            <person name="Kiyatake I"/>
            <person name="Matsumoto R"/>
            <person name="Murakumo K"/>
            <person name="Nishida K"/>
            <person name="Terakita A"/>
            <person name="Kuratani S"/>
            <person name="Sato K"/>
            <person name="Hyodo S Kuraku.S."/>
        </authorList>
    </citation>
    <scope>NUCLEOTIDE SEQUENCE [LARGE SCALE GENOMIC DNA]</scope>
</reference>
<feature type="binding site" evidence="7">
    <location>
        <position position="82"/>
    </location>
    <ligand>
        <name>Fe cation</name>
        <dbReference type="ChEBI" id="CHEBI:24875"/>
        <label>1</label>
    </ligand>
</feature>
<feature type="binding site" evidence="7">
    <location>
        <position position="118"/>
    </location>
    <ligand>
        <name>Fe cation</name>
        <dbReference type="ChEBI" id="CHEBI:24875"/>
        <label>2</label>
    </ligand>
</feature>
<proteinExistence type="predicted"/>
<dbReference type="InterPro" id="IPR024927">
    <property type="entry name" value="Acid_PPase"/>
</dbReference>
<dbReference type="Pfam" id="PF00149">
    <property type="entry name" value="Metallophos"/>
    <property type="match status" value="1"/>
</dbReference>
<dbReference type="SUPFAM" id="SSF56300">
    <property type="entry name" value="Metallo-dependent phosphatases"/>
    <property type="match status" value="1"/>
</dbReference>
<evidence type="ECO:0000256" key="9">
    <source>
        <dbReference type="PIRSR" id="PIRSR000898-3"/>
    </source>
</evidence>
<dbReference type="AlphaFoldDB" id="A0A401T057"/>
<comment type="caution">
    <text evidence="12">The sequence shown here is derived from an EMBL/GenBank/DDBJ whole genome shotgun (WGS) entry which is preliminary data.</text>
</comment>
<dbReference type="CDD" id="cd07378">
    <property type="entry name" value="MPP_ACP5"/>
    <property type="match status" value="1"/>
</dbReference>
<keyword evidence="13" id="KW-1185">Reference proteome</keyword>
<feature type="signal peptide" evidence="10">
    <location>
        <begin position="1"/>
        <end position="24"/>
    </location>
</feature>
<keyword evidence="6 7" id="KW-0408">Iron</keyword>
<feature type="disulfide bond" evidence="8">
    <location>
        <begin position="169"/>
        <end position="227"/>
    </location>
</feature>
<feature type="binding site" evidence="7">
    <location>
        <position position="213"/>
    </location>
    <ligand>
        <name>Fe cation</name>
        <dbReference type="ChEBI" id="CHEBI:24875"/>
        <label>2</label>
    </ligand>
</feature>
<evidence type="ECO:0000256" key="5">
    <source>
        <dbReference type="ARBA" id="ARBA00022801"/>
    </source>
</evidence>
<dbReference type="Proteomes" id="UP000287033">
    <property type="component" value="Unassembled WGS sequence"/>
</dbReference>
<dbReference type="PANTHER" id="PTHR10161:SF14">
    <property type="entry name" value="TARTRATE-RESISTANT ACID PHOSPHATASE TYPE 5"/>
    <property type="match status" value="1"/>
</dbReference>
<dbReference type="FunFam" id="3.60.21.10:FF:000062">
    <property type="entry name" value="Tartrate-resistant acid phosphatase type 5"/>
    <property type="match status" value="1"/>
</dbReference>
<comment type="cofactor">
    <cofactor evidence="7">
        <name>Fe cation</name>
        <dbReference type="ChEBI" id="CHEBI:24875"/>
    </cofactor>
    <text evidence="7">Binds 2 iron ions per subunit.</text>
</comment>
<evidence type="ECO:0000256" key="7">
    <source>
        <dbReference type="PIRSR" id="PIRSR000898-1"/>
    </source>
</evidence>
<feature type="binding site" evidence="7">
    <location>
        <position position="79"/>
    </location>
    <ligand>
        <name>Fe cation</name>
        <dbReference type="ChEBI" id="CHEBI:24875"/>
        <label>1</label>
    </ligand>
</feature>
<dbReference type="InterPro" id="IPR029052">
    <property type="entry name" value="Metallo-depent_PP-like"/>
</dbReference>
<feature type="binding site" evidence="7">
    <location>
        <position position="250"/>
    </location>
    <ligand>
        <name>Fe cation</name>
        <dbReference type="ChEBI" id="CHEBI:24875"/>
        <label>1</label>
    </ligand>
</feature>
<dbReference type="OMA" id="GFCIHEL"/>
<dbReference type="PIRSF" id="PIRSF000898">
    <property type="entry name" value="Acid_Ptase_5"/>
    <property type="match status" value="1"/>
</dbReference>
<feature type="binding site" evidence="7">
    <location>
        <position position="41"/>
    </location>
    <ligand>
        <name>Fe cation</name>
        <dbReference type="ChEBI" id="CHEBI:24875"/>
        <label>1</label>
    </ligand>
</feature>
<feature type="domain" description="Calcineurin-like phosphoesterase" evidence="11">
    <location>
        <begin position="34"/>
        <end position="251"/>
    </location>
</feature>
<evidence type="ECO:0000256" key="2">
    <source>
        <dbReference type="ARBA" id="ARBA00012646"/>
    </source>
</evidence>
<dbReference type="STRING" id="137246.A0A401T057"/>
<name>A0A401T057_CHIPU</name>
<keyword evidence="5 6" id="KW-0378">Hydrolase</keyword>
<evidence type="ECO:0000313" key="12">
    <source>
        <dbReference type="EMBL" id="GCC36020.1"/>
    </source>
</evidence>
<feature type="chain" id="PRO_5019146929" description="Tartrate-resistant acid phosphatase type 5" evidence="10">
    <location>
        <begin position="25"/>
        <end position="333"/>
    </location>
</feature>
<feature type="binding site" evidence="7">
    <location>
        <position position="248"/>
    </location>
    <ligand>
        <name>Fe cation</name>
        <dbReference type="ChEBI" id="CHEBI:24875"/>
        <label>2</label>
    </ligand>
</feature>
<comment type="catalytic activity">
    <reaction evidence="1 6">
        <text>a phosphate monoester + H2O = an alcohol + phosphate</text>
        <dbReference type="Rhea" id="RHEA:15017"/>
        <dbReference type="ChEBI" id="CHEBI:15377"/>
        <dbReference type="ChEBI" id="CHEBI:30879"/>
        <dbReference type="ChEBI" id="CHEBI:43474"/>
        <dbReference type="ChEBI" id="CHEBI:67140"/>
        <dbReference type="EC" id="3.1.3.2"/>
    </reaction>
</comment>
<sequence length="333" mass="37761">MMVFPIHTMVHLIIFQTVISVTSSAHVMGHSKVIRFLAVGDWGGLPYSPFTTPVEKRTAQQMGVVAEMMGADFVLSLGDNFYYDGVNSVTDKRFQETFEEIFSAKSLKDVPWFVVAGNHDHLGNVTAQIEYSKVSKRWNFPHYYYDLNFTITDSNTTVTILMLDTVLLCGISDDFQGKGPEAPKDYTVANTQLKWVKDKLKNSRSDFLIVAGHYPVWSIAEHGPTSCLVEKLYPLLTQYKISAYFCGHDHNLQFIQDSNGIGYVLSGAGNFMENSTRHKDYVPKEWLKFFYTDISSLGGFVYVEITSDEMLITFIEAHGKSLYQTTIPRRSNR</sequence>
<evidence type="ECO:0000256" key="6">
    <source>
        <dbReference type="PIRNR" id="PIRNR000898"/>
    </source>
</evidence>
<organism evidence="12 13">
    <name type="scientific">Chiloscyllium punctatum</name>
    <name type="common">Brownbanded bambooshark</name>
    <name type="synonym">Hemiscyllium punctatum</name>
    <dbReference type="NCBI Taxonomy" id="137246"/>
    <lineage>
        <taxon>Eukaryota</taxon>
        <taxon>Metazoa</taxon>
        <taxon>Chordata</taxon>
        <taxon>Craniata</taxon>
        <taxon>Vertebrata</taxon>
        <taxon>Chondrichthyes</taxon>
        <taxon>Elasmobranchii</taxon>
        <taxon>Galeomorphii</taxon>
        <taxon>Galeoidea</taxon>
        <taxon>Orectolobiformes</taxon>
        <taxon>Hemiscylliidae</taxon>
        <taxon>Chiloscyllium</taxon>
    </lineage>
</organism>
<dbReference type="GO" id="GO:0045453">
    <property type="term" value="P:bone resorption"/>
    <property type="evidence" value="ECO:0007669"/>
    <property type="project" value="TreeGrafter"/>
</dbReference>
<dbReference type="EC" id="3.1.3.2" evidence="2 6"/>
<dbReference type="Gene3D" id="3.60.21.10">
    <property type="match status" value="1"/>
</dbReference>
<accession>A0A401T057</accession>
<keyword evidence="7" id="KW-0479">Metal-binding</keyword>
<dbReference type="PANTHER" id="PTHR10161">
    <property type="entry name" value="TARTRATE-RESISTANT ACID PHOSPHATASE TYPE 5"/>
    <property type="match status" value="1"/>
</dbReference>
<dbReference type="InterPro" id="IPR051558">
    <property type="entry name" value="Metallophosphoesterase_PAP"/>
</dbReference>
<dbReference type="EMBL" id="BEZZ01000775">
    <property type="protein sequence ID" value="GCC36020.1"/>
    <property type="molecule type" value="Genomic_DNA"/>
</dbReference>
<evidence type="ECO:0000256" key="8">
    <source>
        <dbReference type="PIRSR" id="PIRSR000898-2"/>
    </source>
</evidence>
<keyword evidence="4 10" id="KW-0732">Signal</keyword>
<evidence type="ECO:0000313" key="13">
    <source>
        <dbReference type="Proteomes" id="UP000287033"/>
    </source>
</evidence>
<keyword evidence="8" id="KW-1015">Disulfide bond</keyword>
<evidence type="ECO:0000256" key="10">
    <source>
        <dbReference type="SAM" id="SignalP"/>
    </source>
</evidence>
<protein>
    <recommendedName>
        <fullName evidence="3 6">Tartrate-resistant acid phosphatase type 5</fullName>
        <ecNumber evidence="2 6">3.1.3.2</ecNumber>
    </recommendedName>
</protein>